<name>A0A2P2NEN2_RHIMU</name>
<dbReference type="AlphaFoldDB" id="A0A2P2NEN2"/>
<dbReference type="EMBL" id="GGEC01060429">
    <property type="protein sequence ID" value="MBX40913.1"/>
    <property type="molecule type" value="Transcribed_RNA"/>
</dbReference>
<proteinExistence type="predicted"/>
<protein>
    <submittedName>
        <fullName evidence="1">Uncharacterized protein</fullName>
    </submittedName>
</protein>
<sequence length="36" mass="3768">MLVSDHIPALGRSIPEEPIIPIPPGAIPRPKNAGLT</sequence>
<accession>A0A2P2NEN2</accession>
<organism evidence="1">
    <name type="scientific">Rhizophora mucronata</name>
    <name type="common">Asiatic mangrove</name>
    <dbReference type="NCBI Taxonomy" id="61149"/>
    <lineage>
        <taxon>Eukaryota</taxon>
        <taxon>Viridiplantae</taxon>
        <taxon>Streptophyta</taxon>
        <taxon>Embryophyta</taxon>
        <taxon>Tracheophyta</taxon>
        <taxon>Spermatophyta</taxon>
        <taxon>Magnoliopsida</taxon>
        <taxon>eudicotyledons</taxon>
        <taxon>Gunneridae</taxon>
        <taxon>Pentapetalae</taxon>
        <taxon>rosids</taxon>
        <taxon>fabids</taxon>
        <taxon>Malpighiales</taxon>
        <taxon>Rhizophoraceae</taxon>
        <taxon>Rhizophora</taxon>
    </lineage>
</organism>
<reference evidence="1" key="1">
    <citation type="submission" date="2018-02" db="EMBL/GenBank/DDBJ databases">
        <title>Rhizophora mucronata_Transcriptome.</title>
        <authorList>
            <person name="Meera S.P."/>
            <person name="Sreeshan A."/>
            <person name="Augustine A."/>
        </authorList>
    </citation>
    <scope>NUCLEOTIDE SEQUENCE</scope>
    <source>
        <tissue evidence="1">Leaf</tissue>
    </source>
</reference>
<evidence type="ECO:0000313" key="1">
    <source>
        <dbReference type="EMBL" id="MBX40913.1"/>
    </source>
</evidence>